<dbReference type="FunFam" id="3.40.50.150:FF:000372">
    <property type="entry name" value="tRNA (guanine-N(7)-)-methyltransferase"/>
    <property type="match status" value="1"/>
</dbReference>
<evidence type="ECO:0000313" key="11">
    <source>
        <dbReference type="EMBL" id="WBW73223.1"/>
    </source>
</evidence>
<dbReference type="EMBL" id="CP115612">
    <property type="protein sequence ID" value="WBW73223.1"/>
    <property type="molecule type" value="Genomic_DNA"/>
</dbReference>
<feature type="binding site" evidence="9">
    <location>
        <begin position="247"/>
        <end position="249"/>
    </location>
    <ligand>
        <name>S-adenosyl-L-methionine</name>
        <dbReference type="ChEBI" id="CHEBI:59789"/>
    </ligand>
</feature>
<evidence type="ECO:0000256" key="10">
    <source>
        <dbReference type="SAM" id="MobiDB-lite"/>
    </source>
</evidence>
<organism evidence="11 12">
    <name type="scientific">Schizosaccharomyces osmophilus</name>
    <dbReference type="NCBI Taxonomy" id="2545709"/>
    <lineage>
        <taxon>Eukaryota</taxon>
        <taxon>Fungi</taxon>
        <taxon>Dikarya</taxon>
        <taxon>Ascomycota</taxon>
        <taxon>Taphrinomycotina</taxon>
        <taxon>Schizosaccharomycetes</taxon>
        <taxon>Schizosaccharomycetales</taxon>
        <taxon>Schizosaccharomycetaceae</taxon>
        <taxon>Schizosaccharomyces</taxon>
    </lineage>
</organism>
<comment type="catalytic activity">
    <reaction evidence="1 9">
        <text>guanosine(46) in tRNA + S-adenosyl-L-methionine = N(7)-methylguanosine(46) in tRNA + S-adenosyl-L-homocysteine</text>
        <dbReference type="Rhea" id="RHEA:42708"/>
        <dbReference type="Rhea" id="RHEA-COMP:10188"/>
        <dbReference type="Rhea" id="RHEA-COMP:10189"/>
        <dbReference type="ChEBI" id="CHEBI:57856"/>
        <dbReference type="ChEBI" id="CHEBI:59789"/>
        <dbReference type="ChEBI" id="CHEBI:74269"/>
        <dbReference type="ChEBI" id="CHEBI:74480"/>
        <dbReference type="EC" id="2.1.1.33"/>
    </reaction>
</comment>
<accession>A0AAE9WEE7</accession>
<dbReference type="Proteomes" id="UP001212411">
    <property type="component" value="Chromosome 2"/>
</dbReference>
<evidence type="ECO:0000256" key="4">
    <source>
        <dbReference type="ARBA" id="ARBA00022679"/>
    </source>
</evidence>
<sequence length="273" mass="31505">MAAEQKTPGQIQREEEEARKKMKRLAKGGGIEGRLPMKRLFRQRAHANVLSDHELEYPRSPAEMDWTPFYPDFPEDSGKKVEIVDIGCGYGGLTVALGPHFQDSLVLGMEIRMQVTDYLKEKIQAIRYRAEHEEPVVGGYKNISVLRMNCQKFLPNFFEKGQLTKMFFCFPDPHFKARKHKNRIVTSTLASEYAYFIQPHGRLYTITDVEELHLWMAETLDKHSLFRRLSKEEEDADICVALMTNETEEGKKVARNGGKKFTACYERLPDPAK</sequence>
<dbReference type="PROSITE" id="PS51625">
    <property type="entry name" value="SAM_MT_TRMB"/>
    <property type="match status" value="1"/>
</dbReference>
<feature type="region of interest" description="Disordered" evidence="10">
    <location>
        <begin position="1"/>
        <end position="27"/>
    </location>
</feature>
<feature type="active site" evidence="9">
    <location>
        <position position="172"/>
    </location>
</feature>
<dbReference type="Pfam" id="PF02390">
    <property type="entry name" value="Methyltransf_4"/>
    <property type="match status" value="1"/>
</dbReference>
<comment type="similarity">
    <text evidence="9">Belongs to the class I-like SAM-binding methyltransferase superfamily. TrmB family.</text>
</comment>
<dbReference type="NCBIfam" id="TIGR00091">
    <property type="entry name" value="tRNA (guanosine(46)-N7)-methyltransferase TrmB"/>
    <property type="match status" value="1"/>
</dbReference>
<dbReference type="PANTHER" id="PTHR23417:SF16">
    <property type="entry name" value="TRNA (GUANINE-N(7)-)-METHYLTRANSFERASE"/>
    <property type="match status" value="1"/>
</dbReference>
<gene>
    <name evidence="11" type="primary">trm8</name>
    <name evidence="9" type="synonym">TRM8</name>
    <name evidence="11" type="ORF">SOMG_03002</name>
</gene>
<comment type="pathway">
    <text evidence="9">tRNA modification; N(7)-methylguanine-tRNA biosynthesis.</text>
</comment>
<dbReference type="GO" id="GO:0043527">
    <property type="term" value="C:tRNA methyltransferase complex"/>
    <property type="evidence" value="ECO:0007669"/>
    <property type="project" value="TreeGrafter"/>
</dbReference>
<name>A0AAE9WEE7_9SCHI</name>
<keyword evidence="2 9" id="KW-0820">tRNA-binding</keyword>
<keyword evidence="4 9" id="KW-0808">Transferase</keyword>
<keyword evidence="6 9" id="KW-0819">tRNA processing</keyword>
<dbReference type="PANTHER" id="PTHR23417">
    <property type="entry name" value="3-DEOXY-D-MANNO-OCTULOSONIC-ACID TRANSFERASE/TRNA GUANINE-N 7 - -METHYLTRANSFERASE"/>
    <property type="match status" value="1"/>
</dbReference>
<proteinExistence type="inferred from homology"/>
<evidence type="ECO:0000313" key="12">
    <source>
        <dbReference type="Proteomes" id="UP001212411"/>
    </source>
</evidence>
<comment type="subunit">
    <text evidence="9">Forms a complex with TRM82.</text>
</comment>
<evidence type="ECO:0000256" key="3">
    <source>
        <dbReference type="ARBA" id="ARBA00022603"/>
    </source>
</evidence>
<dbReference type="EC" id="2.1.1.33" evidence="9"/>
<dbReference type="GO" id="GO:0008176">
    <property type="term" value="F:tRNA (guanine(46)-N7)-methyltransferase activity"/>
    <property type="evidence" value="ECO:0007669"/>
    <property type="project" value="UniProtKB-UniRule"/>
</dbReference>
<evidence type="ECO:0000256" key="7">
    <source>
        <dbReference type="ARBA" id="ARBA00022884"/>
    </source>
</evidence>
<dbReference type="AlphaFoldDB" id="A0AAE9WEE7"/>
<protein>
    <recommendedName>
        <fullName evidence="9">tRNA (guanine-N(7)-)-methyltransferase</fullName>
        <ecNumber evidence="9">2.1.1.33</ecNumber>
    </recommendedName>
    <alternativeName>
        <fullName evidence="9">Transfer RNA methyltransferase 8</fullName>
    </alternativeName>
    <alternativeName>
        <fullName evidence="9">tRNA (guanine(46)-N(7))-methyltransferase</fullName>
    </alternativeName>
    <alternativeName>
        <fullName evidence="9">tRNA(m7G46)-methyltransferase</fullName>
    </alternativeName>
</protein>
<evidence type="ECO:0000256" key="9">
    <source>
        <dbReference type="HAMAP-Rule" id="MF_03055"/>
    </source>
</evidence>
<keyword evidence="8 9" id="KW-0539">Nucleus</keyword>
<comment type="function">
    <text evidence="9">Catalyzes the formation of N(7)-methylguanine at position 46 (m7G46) in tRNA.</text>
</comment>
<evidence type="ECO:0000256" key="6">
    <source>
        <dbReference type="ARBA" id="ARBA00022694"/>
    </source>
</evidence>
<keyword evidence="3 9" id="KW-0489">Methyltransferase</keyword>
<feature type="binding site" evidence="9">
    <location>
        <begin position="149"/>
        <end position="150"/>
    </location>
    <ligand>
        <name>S-adenosyl-L-methionine</name>
        <dbReference type="ChEBI" id="CHEBI:59789"/>
    </ligand>
</feature>
<dbReference type="InterPro" id="IPR029063">
    <property type="entry name" value="SAM-dependent_MTases_sf"/>
</dbReference>
<evidence type="ECO:0000256" key="5">
    <source>
        <dbReference type="ARBA" id="ARBA00022691"/>
    </source>
</evidence>
<evidence type="ECO:0000256" key="8">
    <source>
        <dbReference type="ARBA" id="ARBA00023242"/>
    </source>
</evidence>
<dbReference type="KEGG" id="som:SOMG_03002"/>
<dbReference type="RefSeq" id="XP_056037466.1">
    <property type="nucleotide sequence ID" value="XM_056181793.1"/>
</dbReference>
<dbReference type="InterPro" id="IPR025763">
    <property type="entry name" value="Trm8_euk"/>
</dbReference>
<dbReference type="GeneID" id="80876482"/>
<evidence type="ECO:0000256" key="2">
    <source>
        <dbReference type="ARBA" id="ARBA00022555"/>
    </source>
</evidence>
<dbReference type="GO" id="GO:0000049">
    <property type="term" value="F:tRNA binding"/>
    <property type="evidence" value="ECO:0007669"/>
    <property type="project" value="UniProtKB-UniRule"/>
</dbReference>
<reference evidence="11 12" key="1">
    <citation type="journal article" date="2023" name="G3 (Bethesda)">
        <title>A high-quality reference genome for the fission yeast Schizosaccharomyces osmophilus.</title>
        <authorList>
            <person name="Jia G.S."/>
            <person name="Zhang W.C."/>
            <person name="Liang Y."/>
            <person name="Liu X.H."/>
            <person name="Rhind N."/>
            <person name="Pidoux A."/>
            <person name="Brysch-Herzberg M."/>
            <person name="Du L.L."/>
        </authorList>
    </citation>
    <scope>NUCLEOTIDE SEQUENCE [LARGE SCALE GENOMIC DNA]</scope>
    <source>
        <strain evidence="11 12">CBS 15793</strain>
    </source>
</reference>
<dbReference type="InterPro" id="IPR003358">
    <property type="entry name" value="tRNA_(Gua-N-7)_MeTrfase_Trmb"/>
</dbReference>
<feature type="binding site" evidence="9">
    <location>
        <position position="87"/>
    </location>
    <ligand>
        <name>S-adenosyl-L-methionine</name>
        <dbReference type="ChEBI" id="CHEBI:59789"/>
    </ligand>
</feature>
<feature type="binding site" evidence="9">
    <location>
        <begin position="110"/>
        <end position="111"/>
    </location>
    <ligand>
        <name>S-adenosyl-L-methionine</name>
        <dbReference type="ChEBI" id="CHEBI:59789"/>
    </ligand>
</feature>
<keyword evidence="12" id="KW-1185">Reference proteome</keyword>
<feature type="binding site" evidence="9">
    <location>
        <position position="169"/>
    </location>
    <ligand>
        <name>S-adenosyl-L-methionine</name>
        <dbReference type="ChEBI" id="CHEBI:59789"/>
    </ligand>
</feature>
<comment type="subcellular location">
    <subcellularLocation>
        <location evidence="9">Nucleus</location>
    </subcellularLocation>
</comment>
<evidence type="ECO:0000256" key="1">
    <source>
        <dbReference type="ARBA" id="ARBA00000142"/>
    </source>
</evidence>
<keyword evidence="5 9" id="KW-0949">S-adenosyl-L-methionine</keyword>
<dbReference type="SUPFAM" id="SSF53335">
    <property type="entry name" value="S-adenosyl-L-methionine-dependent methyltransferases"/>
    <property type="match status" value="1"/>
</dbReference>
<dbReference type="HAMAP" id="MF_03055">
    <property type="entry name" value="tRNA_methyltr_TrmB_euk"/>
    <property type="match status" value="1"/>
</dbReference>
<dbReference type="GO" id="GO:0005634">
    <property type="term" value="C:nucleus"/>
    <property type="evidence" value="ECO:0007669"/>
    <property type="project" value="UniProtKB-SubCell"/>
</dbReference>
<dbReference type="Gene3D" id="3.40.50.150">
    <property type="entry name" value="Vaccinia Virus protein VP39"/>
    <property type="match status" value="1"/>
</dbReference>
<keyword evidence="7 9" id="KW-0694">RNA-binding</keyword>